<dbReference type="Pfam" id="PF03351">
    <property type="entry name" value="DOMON"/>
    <property type="match status" value="1"/>
</dbReference>
<organism evidence="3 4">
    <name type="scientific">Frieseomelitta varia</name>
    <dbReference type="NCBI Taxonomy" id="561572"/>
    <lineage>
        <taxon>Eukaryota</taxon>
        <taxon>Metazoa</taxon>
        <taxon>Ecdysozoa</taxon>
        <taxon>Arthropoda</taxon>
        <taxon>Hexapoda</taxon>
        <taxon>Insecta</taxon>
        <taxon>Pterygota</taxon>
        <taxon>Neoptera</taxon>
        <taxon>Endopterygota</taxon>
        <taxon>Hymenoptera</taxon>
        <taxon>Apocrita</taxon>
        <taxon>Aculeata</taxon>
        <taxon>Apoidea</taxon>
        <taxon>Anthophila</taxon>
        <taxon>Apidae</taxon>
        <taxon>Frieseomelitta</taxon>
    </lineage>
</organism>
<keyword evidence="1" id="KW-0677">Repeat</keyword>
<evidence type="ECO:0000259" key="2">
    <source>
        <dbReference type="PROSITE" id="PS50836"/>
    </source>
</evidence>
<gene>
    <name evidence="3" type="ORF">E2986_13055</name>
</gene>
<comment type="caution">
    <text evidence="3">The sequence shown here is derived from an EMBL/GenBank/DDBJ whole genome shotgun (WGS) entry which is preliminary data.</text>
</comment>
<evidence type="ECO:0000313" key="3">
    <source>
        <dbReference type="EMBL" id="KAF3420894.1"/>
    </source>
</evidence>
<evidence type="ECO:0000313" key="4">
    <source>
        <dbReference type="Proteomes" id="UP000655588"/>
    </source>
</evidence>
<dbReference type="Proteomes" id="UP000655588">
    <property type="component" value="Unassembled WGS sequence"/>
</dbReference>
<dbReference type="PANTHER" id="PTHR24036">
    <property type="entry name" value="SKELETOR-RELATED"/>
    <property type="match status" value="1"/>
</dbReference>
<dbReference type="CDD" id="cd09631">
    <property type="entry name" value="DOMON_DOH"/>
    <property type="match status" value="1"/>
</dbReference>
<evidence type="ECO:0000256" key="1">
    <source>
        <dbReference type="ARBA" id="ARBA00022737"/>
    </source>
</evidence>
<sequence length="302" mass="33889">MSQKTIITFCTSSTPPPPDRDTPPLSKLELTNCKEMLEGRVQVQWEMIGDDIQIRVSGRIREDQYVAFGLSGREGKSEMIGGDVVVVAYNNRTGKFIAEDYYMSDYAQCDGRKGVCPDERVGGKNDAVLVHGERKNGVTTVTYMRPISTNEPVKDRMIPNTETSVIAAIGPLNLRGEANAHQSFDKTTEDIRIDFTSRNVHECTNSLYNLPDMSDIKPWPPAVITNETTFSARIGPAGGKRGYTSITGIYSRLVHSKFISKNLETIFETWILVRYSRETFHSRAFYTHFRTKVSSTLNALKV</sequence>
<proteinExistence type="predicted"/>
<dbReference type="SMART" id="SM00664">
    <property type="entry name" value="DoH"/>
    <property type="match status" value="1"/>
</dbReference>
<dbReference type="PROSITE" id="PS50836">
    <property type="entry name" value="DOMON"/>
    <property type="match status" value="1"/>
</dbReference>
<keyword evidence="4" id="KW-1185">Reference proteome</keyword>
<name>A0A833RCF9_9HYME</name>
<feature type="domain" description="DOMON" evidence="2">
    <location>
        <begin position="39"/>
        <end position="170"/>
    </location>
</feature>
<dbReference type="PANTHER" id="PTHR24036:SF5">
    <property type="entry name" value="THROMBOMODULIN"/>
    <property type="match status" value="1"/>
</dbReference>
<dbReference type="EMBL" id="WNWW01000909">
    <property type="protein sequence ID" value="KAF3420894.1"/>
    <property type="molecule type" value="Genomic_DNA"/>
</dbReference>
<dbReference type="InterPro" id="IPR045266">
    <property type="entry name" value="DOH_DOMON"/>
</dbReference>
<protein>
    <recommendedName>
        <fullName evidence="2">DOMON domain-containing protein</fullName>
    </recommendedName>
</protein>
<reference evidence="3" key="1">
    <citation type="submission" date="2019-11" db="EMBL/GenBank/DDBJ databases">
        <title>The nuclear and mitochondrial genomes of Frieseomelitta varia - a highly eusocial stingless bee (Meliponini) with a permanently sterile worker caste.</title>
        <authorList>
            <person name="Freitas F.C.P."/>
            <person name="Lourenco A.P."/>
            <person name="Nunes F.M.F."/>
            <person name="Paschoal A.R."/>
            <person name="Abreu F.C.P."/>
            <person name="Barbin F.O."/>
            <person name="Bataglia L."/>
            <person name="Cardoso-Junior C.A.M."/>
            <person name="Cervoni M.S."/>
            <person name="Silva S.R."/>
            <person name="Dalarmi F."/>
            <person name="Del Lama M.A."/>
            <person name="Depintor T.S."/>
            <person name="Ferreira K.M."/>
            <person name="Goria P.S."/>
            <person name="Jaskot M.C."/>
            <person name="Lago D.C."/>
            <person name="Luna-Lucena D."/>
            <person name="Moda L.M."/>
            <person name="Nascimento L."/>
            <person name="Pedrino M."/>
            <person name="Rabico F.O."/>
            <person name="Sanches F.C."/>
            <person name="Santos D.E."/>
            <person name="Santos C.G."/>
            <person name="Vieira J."/>
            <person name="Lopes T.F."/>
            <person name="Barchuk A.R."/>
            <person name="Hartfelder K."/>
            <person name="Simoes Z.L.P."/>
            <person name="Bitondi M.M.G."/>
            <person name="Pinheiro D.G."/>
        </authorList>
    </citation>
    <scope>NUCLEOTIDE SEQUENCE</scope>
    <source>
        <strain evidence="3">USP_RPSP 00005682</strain>
        <tissue evidence="3">Whole individual</tissue>
    </source>
</reference>
<accession>A0A833RCF9</accession>
<dbReference type="InterPro" id="IPR005018">
    <property type="entry name" value="DOMON_domain"/>
</dbReference>
<dbReference type="AlphaFoldDB" id="A0A833RCF9"/>
<dbReference type="InterPro" id="IPR052126">
    <property type="entry name" value="Spindle_Org/Thrombomodulin"/>
</dbReference>